<evidence type="ECO:0000256" key="7">
    <source>
        <dbReference type="ARBA" id="ARBA00023033"/>
    </source>
</evidence>
<evidence type="ECO:0000256" key="1">
    <source>
        <dbReference type="ARBA" id="ARBA00004749"/>
    </source>
</evidence>
<dbReference type="PANTHER" id="PTHR11237:SF4">
    <property type="entry name" value="5-DEMETHOXYUBIQUINONE HYDROXYLASE, MITOCHONDRIAL"/>
    <property type="match status" value="1"/>
</dbReference>
<evidence type="ECO:0000256" key="3">
    <source>
        <dbReference type="ARBA" id="ARBA00022688"/>
    </source>
</evidence>
<proteinExistence type="inferred from homology"/>
<gene>
    <name evidence="9 11" type="primary">coq7</name>
    <name evidence="11" type="ORF">GCM10007891_14390</name>
</gene>
<evidence type="ECO:0000256" key="10">
    <source>
        <dbReference type="SAM" id="MobiDB-lite"/>
    </source>
</evidence>
<evidence type="ECO:0000256" key="4">
    <source>
        <dbReference type="ARBA" id="ARBA00022723"/>
    </source>
</evidence>
<evidence type="ECO:0000256" key="9">
    <source>
        <dbReference type="HAMAP-Rule" id="MF_01658"/>
    </source>
</evidence>
<dbReference type="RefSeq" id="WP_284722917.1">
    <property type="nucleotide sequence ID" value="NZ_BSND01000005.1"/>
</dbReference>
<comment type="pathway">
    <text evidence="1 9">Cofactor biosynthesis; ubiquinone biosynthesis.</text>
</comment>
<organism evidence="11 12">
    <name type="scientific">Methylophaga thalassica</name>
    <dbReference type="NCBI Taxonomy" id="40223"/>
    <lineage>
        <taxon>Bacteria</taxon>
        <taxon>Pseudomonadati</taxon>
        <taxon>Pseudomonadota</taxon>
        <taxon>Gammaproteobacteria</taxon>
        <taxon>Thiotrichales</taxon>
        <taxon>Piscirickettsiaceae</taxon>
        <taxon>Methylophaga</taxon>
    </lineage>
</organism>
<dbReference type="NCBIfam" id="NF033656">
    <property type="entry name" value="DMQ_monoox_COQ7"/>
    <property type="match status" value="1"/>
</dbReference>
<dbReference type="SUPFAM" id="SSF47240">
    <property type="entry name" value="Ferritin-like"/>
    <property type="match status" value="1"/>
</dbReference>
<accession>A0ABQ5TVK3</accession>
<dbReference type="EMBL" id="BSND01000005">
    <property type="protein sequence ID" value="GLP99585.1"/>
    <property type="molecule type" value="Genomic_DNA"/>
</dbReference>
<dbReference type="Gene3D" id="1.20.1260.10">
    <property type="match status" value="1"/>
</dbReference>
<comment type="function">
    <text evidence="9">Catalyzes the hydroxylation of 2-nonaprenyl-3-methyl-6-methoxy-1,4-benzoquinol during ubiquinone biosynthesis.</text>
</comment>
<keyword evidence="7 9" id="KW-0503">Monooxygenase</keyword>
<dbReference type="InterPro" id="IPR011566">
    <property type="entry name" value="Ubq_synth_Coq7"/>
</dbReference>
<feature type="binding site" evidence="9">
    <location>
        <position position="179"/>
    </location>
    <ligand>
        <name>Fe cation</name>
        <dbReference type="ChEBI" id="CHEBI:24875"/>
        <label>2</label>
    </ligand>
</feature>
<comment type="subcellular location">
    <subcellularLocation>
        <location evidence="9">Cell membrane</location>
        <topology evidence="9">Peripheral membrane protein</topology>
    </subcellularLocation>
</comment>
<keyword evidence="6 9" id="KW-0408">Iron</keyword>
<protein>
    <recommendedName>
        <fullName evidence="9">3-demethoxyubiquinol 3-hydroxylase</fullName>
        <shortName evidence="9">DMQ hydroxylase</shortName>
        <ecNumber evidence="9">1.14.99.60</ecNumber>
    </recommendedName>
    <alternativeName>
        <fullName evidence="9">2-nonaprenyl-3-methyl-6-methoxy-1,4-benzoquinol hydroxylase</fullName>
    </alternativeName>
</protein>
<dbReference type="InterPro" id="IPR047809">
    <property type="entry name" value="COQ7_proteobact"/>
</dbReference>
<dbReference type="EC" id="1.14.99.60" evidence="9"/>
<evidence type="ECO:0000256" key="2">
    <source>
        <dbReference type="ARBA" id="ARBA00022475"/>
    </source>
</evidence>
<comment type="similarity">
    <text evidence="9">Belongs to the COQ7 family.</text>
</comment>
<keyword evidence="5 9" id="KW-0560">Oxidoreductase</keyword>
<feature type="binding site" evidence="9">
    <location>
        <position position="98"/>
    </location>
    <ligand>
        <name>Fe cation</name>
        <dbReference type="ChEBI" id="CHEBI:24875"/>
        <label>1</label>
    </ligand>
</feature>
<evidence type="ECO:0000256" key="8">
    <source>
        <dbReference type="ARBA" id="ARBA00023136"/>
    </source>
</evidence>
<evidence type="ECO:0000256" key="5">
    <source>
        <dbReference type="ARBA" id="ARBA00023002"/>
    </source>
</evidence>
<dbReference type="PANTHER" id="PTHR11237">
    <property type="entry name" value="COENZYME Q10 BIOSYNTHESIS PROTEIN 7"/>
    <property type="match status" value="1"/>
</dbReference>
<sequence>MLNLRQLSIVDRVIIEVDKAITTVFGQPETTQRDVPGSHLNETTSLRSSEKKHSAGLMRVNHSGEVSAQALYQGQALTAKLPEIRQAMEQAALEENDHLVWCEQRLITLSSHRSVLNPIWYAGSFAIGAVAGKIGDKWSLGFVAETEKQVVKHLDEHLQQLSPSDIKSRAVLEQMREDEGHHRSMALDAGGAELPIPVKILMSITSKVMTKTSYWI</sequence>
<keyword evidence="2 9" id="KW-1003">Cell membrane</keyword>
<evidence type="ECO:0000256" key="6">
    <source>
        <dbReference type="ARBA" id="ARBA00023004"/>
    </source>
</evidence>
<reference evidence="11" key="1">
    <citation type="journal article" date="2014" name="Int. J. Syst. Evol. Microbiol.">
        <title>Complete genome of a new Firmicutes species belonging to the dominant human colonic microbiota ('Ruminococcus bicirculans') reveals two chromosomes and a selective capacity to utilize plant glucans.</title>
        <authorList>
            <consortium name="NISC Comparative Sequencing Program"/>
            <person name="Wegmann U."/>
            <person name="Louis P."/>
            <person name="Goesmann A."/>
            <person name="Henrissat B."/>
            <person name="Duncan S.H."/>
            <person name="Flint H.J."/>
        </authorList>
    </citation>
    <scope>NUCLEOTIDE SEQUENCE</scope>
    <source>
        <strain evidence="11">NBRC 102424</strain>
    </source>
</reference>
<feature type="binding site" evidence="9">
    <location>
        <position position="182"/>
    </location>
    <ligand>
        <name>Fe cation</name>
        <dbReference type="ChEBI" id="CHEBI:24875"/>
        <label>2</label>
    </ligand>
</feature>
<feature type="binding site" evidence="9">
    <location>
        <position position="65"/>
    </location>
    <ligand>
        <name>Fe cation</name>
        <dbReference type="ChEBI" id="CHEBI:24875"/>
        <label>1</label>
    </ligand>
</feature>
<feature type="binding site" evidence="9">
    <location>
        <position position="179"/>
    </location>
    <ligand>
        <name>Fe cation</name>
        <dbReference type="ChEBI" id="CHEBI:24875"/>
        <label>1</label>
    </ligand>
</feature>
<keyword evidence="12" id="KW-1185">Reference proteome</keyword>
<dbReference type="HAMAP" id="MF_01658">
    <property type="entry name" value="COQ7"/>
    <property type="match status" value="1"/>
</dbReference>
<dbReference type="InterPro" id="IPR009078">
    <property type="entry name" value="Ferritin-like_SF"/>
</dbReference>
<keyword evidence="8 9" id="KW-0472">Membrane</keyword>
<dbReference type="InterPro" id="IPR012347">
    <property type="entry name" value="Ferritin-like"/>
</dbReference>
<comment type="caution">
    <text evidence="11">The sequence shown here is derived from an EMBL/GenBank/DDBJ whole genome shotgun (WGS) entry which is preliminary data.</text>
</comment>
<feature type="binding site" evidence="9">
    <location>
        <position position="95"/>
    </location>
    <ligand>
        <name>Fe cation</name>
        <dbReference type="ChEBI" id="CHEBI:24875"/>
        <label>1</label>
    </ligand>
</feature>
<feature type="region of interest" description="Disordered" evidence="10">
    <location>
        <begin position="28"/>
        <end position="52"/>
    </location>
</feature>
<feature type="binding site" evidence="9">
    <location>
        <position position="147"/>
    </location>
    <ligand>
        <name>Fe cation</name>
        <dbReference type="ChEBI" id="CHEBI:24875"/>
        <label>2</label>
    </ligand>
</feature>
<reference evidence="11" key="2">
    <citation type="submission" date="2023-01" db="EMBL/GenBank/DDBJ databases">
        <title>Draft genome sequence of Methylophaga thalassica strain NBRC 102424.</title>
        <authorList>
            <person name="Sun Q."/>
            <person name="Mori K."/>
        </authorList>
    </citation>
    <scope>NUCLEOTIDE SEQUENCE</scope>
    <source>
        <strain evidence="11">NBRC 102424</strain>
    </source>
</reference>
<keyword evidence="3 9" id="KW-0831">Ubiquinone biosynthesis</keyword>
<evidence type="ECO:0000313" key="12">
    <source>
        <dbReference type="Proteomes" id="UP001161423"/>
    </source>
</evidence>
<dbReference type="Pfam" id="PF03232">
    <property type="entry name" value="COQ7"/>
    <property type="match status" value="1"/>
</dbReference>
<feature type="binding site" evidence="9">
    <location>
        <position position="95"/>
    </location>
    <ligand>
        <name>Fe cation</name>
        <dbReference type="ChEBI" id="CHEBI:24875"/>
        <label>2</label>
    </ligand>
</feature>
<evidence type="ECO:0000313" key="11">
    <source>
        <dbReference type="EMBL" id="GLP99585.1"/>
    </source>
</evidence>
<comment type="cofactor">
    <cofactor evidence="9">
        <name>Fe cation</name>
        <dbReference type="ChEBI" id="CHEBI:24875"/>
    </cofactor>
    <text evidence="9">Binds 2 iron ions per subunit.</text>
</comment>
<dbReference type="CDD" id="cd01042">
    <property type="entry name" value="DMQH"/>
    <property type="match status" value="1"/>
</dbReference>
<comment type="catalytic activity">
    <reaction evidence="9">
        <text>a 5-methoxy-2-methyl-3-(all-trans-polyprenyl)benzene-1,4-diol + AH2 + O2 = a 3-demethylubiquinol + A + H2O</text>
        <dbReference type="Rhea" id="RHEA:50908"/>
        <dbReference type="Rhea" id="RHEA-COMP:10859"/>
        <dbReference type="Rhea" id="RHEA-COMP:10914"/>
        <dbReference type="ChEBI" id="CHEBI:13193"/>
        <dbReference type="ChEBI" id="CHEBI:15377"/>
        <dbReference type="ChEBI" id="CHEBI:15379"/>
        <dbReference type="ChEBI" id="CHEBI:17499"/>
        <dbReference type="ChEBI" id="CHEBI:84167"/>
        <dbReference type="ChEBI" id="CHEBI:84422"/>
        <dbReference type="EC" id="1.14.99.60"/>
    </reaction>
</comment>
<name>A0ABQ5TVK3_9GAMM</name>
<dbReference type="Proteomes" id="UP001161423">
    <property type="component" value="Unassembled WGS sequence"/>
</dbReference>
<keyword evidence="4 9" id="KW-0479">Metal-binding</keyword>